<dbReference type="RefSeq" id="WP_191911462.1">
    <property type="nucleotide sequence ID" value="NZ_JABUXR010000008.1"/>
</dbReference>
<protein>
    <submittedName>
        <fullName evidence="2">Uncharacterized protein</fullName>
    </submittedName>
</protein>
<comment type="caution">
    <text evidence="2">The sequence shown here is derived from an EMBL/GenBank/DDBJ whole genome shotgun (WGS) entry which is preliminary data.</text>
</comment>
<reference evidence="2 3" key="1">
    <citation type="submission" date="2020-06" db="EMBL/GenBank/DDBJ databases">
        <title>Limosilactobacillus sp. nov.</title>
        <authorList>
            <person name="Ksiezarek M."/>
            <person name="Goncalves Ribeiro T."/>
            <person name="Rocha J."/>
            <person name="Grosso F."/>
            <person name="Peixe L."/>
        </authorList>
    </citation>
    <scope>NUCLEOTIDE SEQUENCE [LARGE SCALE GENOMIC DNA]</scope>
    <source>
        <strain evidence="3">c9Ua_26_M</strain>
    </source>
</reference>
<evidence type="ECO:0000256" key="1">
    <source>
        <dbReference type="SAM" id="Phobius"/>
    </source>
</evidence>
<keyword evidence="3" id="KW-1185">Reference proteome</keyword>
<keyword evidence="1" id="KW-1133">Transmembrane helix</keyword>
<keyword evidence="1" id="KW-0472">Membrane</keyword>
<keyword evidence="1" id="KW-0812">Transmembrane</keyword>
<accession>A0ABR8ZK86</accession>
<dbReference type="EMBL" id="JABUXR010000008">
    <property type="protein sequence ID" value="MBD8085702.1"/>
    <property type="molecule type" value="Genomic_DNA"/>
</dbReference>
<proteinExistence type="predicted"/>
<name>A0ABR8ZK86_9LACO</name>
<gene>
    <name evidence="2" type="ORF">HUK45_05500</name>
</gene>
<organism evidence="2 3">
    <name type="scientific">Limosilactobacillus urinaemulieris</name>
    <dbReference type="NCBI Taxonomy" id="2742600"/>
    <lineage>
        <taxon>Bacteria</taxon>
        <taxon>Bacillati</taxon>
        <taxon>Bacillota</taxon>
        <taxon>Bacilli</taxon>
        <taxon>Lactobacillales</taxon>
        <taxon>Lactobacillaceae</taxon>
        <taxon>Limosilactobacillus</taxon>
    </lineage>
</organism>
<dbReference type="Proteomes" id="UP000645007">
    <property type="component" value="Unassembled WGS sequence"/>
</dbReference>
<feature type="transmembrane region" description="Helical" evidence="1">
    <location>
        <begin position="12"/>
        <end position="34"/>
    </location>
</feature>
<evidence type="ECO:0000313" key="2">
    <source>
        <dbReference type="EMBL" id="MBD8085702.1"/>
    </source>
</evidence>
<evidence type="ECO:0000313" key="3">
    <source>
        <dbReference type="Proteomes" id="UP000645007"/>
    </source>
</evidence>
<sequence length="246" mass="28126">MNDKHFIIGQVVTVIIAIVGQVITIAIAIVGWHITTNNTKSQIENSVDIEVAQQIINARPYMLTGKGKYKNGSIIASASKHIDFNKISNEDLTYIENNGSNPLNNLTIVVSYVDDETDYLIYHYFKIESLNPNERIYLISGINNERVEYINTQFDTKNNETVQVSYDFKDYNESIPGLLTELNDFPKKEITYYDDATNIKSLKKISGDNTQVKDIKSLKGINDLNTQIDHPVDEKHLYFQDYLFNE</sequence>